<dbReference type="EMBL" id="BAABDE010000005">
    <property type="protein sequence ID" value="GAA3774484.1"/>
    <property type="molecule type" value="Genomic_DNA"/>
</dbReference>
<reference evidence="3" key="1">
    <citation type="journal article" date="2019" name="Int. J. Syst. Evol. Microbiol.">
        <title>The Global Catalogue of Microorganisms (GCM) 10K type strain sequencing project: providing services to taxonomists for standard genome sequencing and annotation.</title>
        <authorList>
            <consortium name="The Broad Institute Genomics Platform"/>
            <consortium name="The Broad Institute Genome Sequencing Center for Infectious Disease"/>
            <person name="Wu L."/>
            <person name="Ma J."/>
        </authorList>
    </citation>
    <scope>NUCLEOTIDE SEQUENCE [LARGE SCALE GENOMIC DNA]</scope>
    <source>
        <strain evidence="3">JCM 17138</strain>
    </source>
</reference>
<dbReference type="RefSeq" id="WP_275780783.1">
    <property type="nucleotide sequence ID" value="NZ_BAABDE010000005.1"/>
</dbReference>
<keyword evidence="1" id="KW-0732">Signal</keyword>
<accession>A0ABP7GUL6</accession>
<evidence type="ECO:0000256" key="1">
    <source>
        <dbReference type="SAM" id="SignalP"/>
    </source>
</evidence>
<feature type="chain" id="PRO_5045627932" description="Lipoprotein" evidence="1">
    <location>
        <begin position="19"/>
        <end position="165"/>
    </location>
</feature>
<evidence type="ECO:0000313" key="3">
    <source>
        <dbReference type="Proteomes" id="UP001501009"/>
    </source>
</evidence>
<keyword evidence="3" id="KW-1185">Reference proteome</keyword>
<comment type="caution">
    <text evidence="2">The sequence shown here is derived from an EMBL/GenBank/DDBJ whole genome shotgun (WGS) entry which is preliminary data.</text>
</comment>
<proteinExistence type="predicted"/>
<gene>
    <name evidence="2" type="ORF">GCM10022403_006730</name>
</gene>
<evidence type="ECO:0000313" key="2">
    <source>
        <dbReference type="EMBL" id="GAA3774484.1"/>
    </source>
</evidence>
<sequence>MRRAVAAVLCAVAGSVLLTGCTPTEKHLIAIWLDGRGQPVARVRPCGDDRVSGAELLSWVTDGGGSADYPGEGWRSQAPEGFGGATFPLFAPPRSWRVRRTGTQSFVRGRSYKLSFVVHGDDSTKYASELLFSGDDLTSLKPGQVWAEDQPLSREDWDDLVGEQC</sequence>
<dbReference type="PROSITE" id="PS51257">
    <property type="entry name" value="PROKAR_LIPOPROTEIN"/>
    <property type="match status" value="1"/>
</dbReference>
<feature type="signal peptide" evidence="1">
    <location>
        <begin position="1"/>
        <end position="18"/>
    </location>
</feature>
<evidence type="ECO:0008006" key="4">
    <source>
        <dbReference type="Google" id="ProtNLM"/>
    </source>
</evidence>
<dbReference type="Proteomes" id="UP001501009">
    <property type="component" value="Unassembled WGS sequence"/>
</dbReference>
<organism evidence="2 3">
    <name type="scientific">Streptomyces coacervatus</name>
    <dbReference type="NCBI Taxonomy" id="647381"/>
    <lineage>
        <taxon>Bacteria</taxon>
        <taxon>Bacillati</taxon>
        <taxon>Actinomycetota</taxon>
        <taxon>Actinomycetes</taxon>
        <taxon>Kitasatosporales</taxon>
        <taxon>Streptomycetaceae</taxon>
        <taxon>Streptomyces</taxon>
    </lineage>
</organism>
<protein>
    <recommendedName>
        <fullName evidence="4">Lipoprotein</fullName>
    </recommendedName>
</protein>
<name>A0ABP7GUL6_9ACTN</name>